<name>A0A0A9HAC1_ARUDO</name>
<evidence type="ECO:0000313" key="2">
    <source>
        <dbReference type="EMBL" id="JAE33682.1"/>
    </source>
</evidence>
<sequence>MRREEEEWRTFIWVVGFFCSLLLLVRGPWPDGKVANRESIPFSLSKRTQELNLN</sequence>
<keyword evidence="1" id="KW-0812">Transmembrane</keyword>
<reference evidence="2" key="2">
    <citation type="journal article" date="2015" name="Data Brief">
        <title>Shoot transcriptome of the giant reed, Arundo donax.</title>
        <authorList>
            <person name="Barrero R.A."/>
            <person name="Guerrero F.D."/>
            <person name="Moolhuijzen P."/>
            <person name="Goolsby J.A."/>
            <person name="Tidwell J."/>
            <person name="Bellgard S.E."/>
            <person name="Bellgard M.I."/>
        </authorList>
    </citation>
    <scope>NUCLEOTIDE SEQUENCE</scope>
    <source>
        <tissue evidence="2">Shoot tissue taken approximately 20 cm above the soil surface</tissue>
    </source>
</reference>
<keyword evidence="1" id="KW-1133">Transmembrane helix</keyword>
<feature type="transmembrane region" description="Helical" evidence="1">
    <location>
        <begin position="12"/>
        <end position="29"/>
    </location>
</feature>
<evidence type="ECO:0000256" key="1">
    <source>
        <dbReference type="SAM" id="Phobius"/>
    </source>
</evidence>
<reference evidence="2" key="1">
    <citation type="submission" date="2014-09" db="EMBL/GenBank/DDBJ databases">
        <authorList>
            <person name="Magalhaes I.L.F."/>
            <person name="Oliveira U."/>
            <person name="Santos F.R."/>
            <person name="Vidigal T.H.D.A."/>
            <person name="Brescovit A.D."/>
            <person name="Santos A.J."/>
        </authorList>
    </citation>
    <scope>NUCLEOTIDE SEQUENCE</scope>
    <source>
        <tissue evidence="2">Shoot tissue taken approximately 20 cm above the soil surface</tissue>
    </source>
</reference>
<protein>
    <submittedName>
        <fullName evidence="2">Uncharacterized protein</fullName>
    </submittedName>
</protein>
<proteinExistence type="predicted"/>
<dbReference type="EMBL" id="GBRH01164214">
    <property type="protein sequence ID" value="JAE33682.1"/>
    <property type="molecule type" value="Transcribed_RNA"/>
</dbReference>
<accession>A0A0A9HAC1</accession>
<keyword evidence="1" id="KW-0472">Membrane</keyword>
<dbReference type="AlphaFoldDB" id="A0A0A9HAC1"/>
<organism evidence="2">
    <name type="scientific">Arundo donax</name>
    <name type="common">Giant reed</name>
    <name type="synonym">Donax arundinaceus</name>
    <dbReference type="NCBI Taxonomy" id="35708"/>
    <lineage>
        <taxon>Eukaryota</taxon>
        <taxon>Viridiplantae</taxon>
        <taxon>Streptophyta</taxon>
        <taxon>Embryophyta</taxon>
        <taxon>Tracheophyta</taxon>
        <taxon>Spermatophyta</taxon>
        <taxon>Magnoliopsida</taxon>
        <taxon>Liliopsida</taxon>
        <taxon>Poales</taxon>
        <taxon>Poaceae</taxon>
        <taxon>PACMAD clade</taxon>
        <taxon>Arundinoideae</taxon>
        <taxon>Arundineae</taxon>
        <taxon>Arundo</taxon>
    </lineage>
</organism>